<dbReference type="PANTHER" id="PTHR34580">
    <property type="match status" value="1"/>
</dbReference>
<keyword evidence="4" id="KW-1185">Reference proteome</keyword>
<dbReference type="PANTHER" id="PTHR34580:SF1">
    <property type="entry name" value="PROTEIN PAFC"/>
    <property type="match status" value="1"/>
</dbReference>
<accession>A0A7H2BH84</accession>
<protein>
    <submittedName>
        <fullName evidence="3">WYL domain-containing protein</fullName>
    </submittedName>
</protein>
<dbReference type="Proteomes" id="UP000516421">
    <property type="component" value="Chromosome"/>
</dbReference>
<feature type="domain" description="WYL" evidence="1">
    <location>
        <begin position="148"/>
        <end position="213"/>
    </location>
</feature>
<gene>
    <name evidence="3" type="ORF">IDM48_06240</name>
</gene>
<dbReference type="RefSeq" id="WP_190616540.1">
    <property type="nucleotide sequence ID" value="NZ_CP061538.1"/>
</dbReference>
<evidence type="ECO:0000259" key="1">
    <source>
        <dbReference type="Pfam" id="PF13280"/>
    </source>
</evidence>
<dbReference type="InterPro" id="IPR051534">
    <property type="entry name" value="CBASS_pafABC_assoc_protein"/>
</dbReference>
<dbReference type="PROSITE" id="PS52050">
    <property type="entry name" value="WYL"/>
    <property type="match status" value="2"/>
</dbReference>
<feature type="domain" description="WYL" evidence="1">
    <location>
        <begin position="465"/>
        <end position="528"/>
    </location>
</feature>
<feature type="domain" description="PafC HTH" evidence="2">
    <location>
        <begin position="339"/>
        <end position="437"/>
    </location>
</feature>
<sequence>MSKQAVERVLQLFDVLAKSSKGLSRDDIRWSLKEYREAPSVLAFERMFERDKATLRGLGLLDSSVNDDGVSFRYVLKQRDASEVRDRLTRMRANDSAVLMIAWAMLVARNGSFHKLGDSVLSKLGWSRKSAEAYFGSQPSLLSAPDSLLIVLSALARKQSLQFLYQGPNGDESLREMYVQGIGNRFGRWYVAGAQSIDGKSRIFRLDRMSDLERVDGLDISQDSFSMDEALEKISDVAPLGLVARSLSETFELRVVPAYSLDDALYLSFKQKLIFLSGIDKVESNEFRLSPRQQKVAHDEQKSILKRLVSTYDVEPPVGSLTFREPPKARLRASTDILVAELISLIHLAMENPGITCAELSRRTGVSPATVKKRLSTLWVNLDGSLFDIEVEKNRVYVRGVGEALHQINFSPEEEALVLLVLKFLESTSSEASVFQSTREFWRDITDSAAQMDTSLSYFPPEGNISEVKRALCERQCIEATYRAGNRIEKRTIQPYELFQQHEFTYLSGFCFQRQAPRVFRVDRLSDIHRVSCPSPPADSTPLQPNPQ</sequence>
<reference evidence="3 4" key="1">
    <citation type="submission" date="2020-09" db="EMBL/GenBank/DDBJ databases">
        <title>Investigation of environmental microbe.</title>
        <authorList>
            <person name="Ou Y."/>
            <person name="Kang Q."/>
        </authorList>
    </citation>
    <scope>NUCLEOTIDE SEQUENCE [LARGE SCALE GENOMIC DNA]</scope>
    <source>
        <strain evidence="3 4">KJZ-9</strain>
    </source>
</reference>
<dbReference type="InterPro" id="IPR043839">
    <property type="entry name" value="PafC_HTH"/>
</dbReference>
<dbReference type="InterPro" id="IPR026881">
    <property type="entry name" value="WYL_dom"/>
</dbReference>
<dbReference type="AlphaFoldDB" id="A0A7H2BH84"/>
<dbReference type="Pfam" id="PF19187">
    <property type="entry name" value="HTH_PafC"/>
    <property type="match status" value="1"/>
</dbReference>
<evidence type="ECO:0000259" key="2">
    <source>
        <dbReference type="Pfam" id="PF19187"/>
    </source>
</evidence>
<organism evidence="3 4">
    <name type="scientific">Rothia amarae</name>
    <dbReference type="NCBI Taxonomy" id="169480"/>
    <lineage>
        <taxon>Bacteria</taxon>
        <taxon>Bacillati</taxon>
        <taxon>Actinomycetota</taxon>
        <taxon>Actinomycetes</taxon>
        <taxon>Micrococcales</taxon>
        <taxon>Micrococcaceae</taxon>
        <taxon>Rothia</taxon>
    </lineage>
</organism>
<proteinExistence type="predicted"/>
<name>A0A7H2BH84_9MICC</name>
<dbReference type="EMBL" id="CP061538">
    <property type="protein sequence ID" value="QNV39030.1"/>
    <property type="molecule type" value="Genomic_DNA"/>
</dbReference>
<evidence type="ECO:0000313" key="4">
    <source>
        <dbReference type="Proteomes" id="UP000516421"/>
    </source>
</evidence>
<dbReference type="Pfam" id="PF13280">
    <property type="entry name" value="WYL"/>
    <property type="match status" value="2"/>
</dbReference>
<evidence type="ECO:0000313" key="3">
    <source>
        <dbReference type="EMBL" id="QNV39030.1"/>
    </source>
</evidence>
<dbReference type="KEGG" id="rama:IDM48_06240"/>